<reference evidence="2" key="1">
    <citation type="journal article" date="2009" name="Environ. Microbiol.">
        <title>The genome of Polaromonas naphthalenivorans strain CJ2, isolated from coal tar-contaminated sediment, reveals physiological and metabolic versatility and evolution through extensive horizontal gene transfer.</title>
        <authorList>
            <person name="Yagi J.M."/>
            <person name="Sims D."/>
            <person name="Brettin T."/>
            <person name="Bruce D."/>
            <person name="Madsen E.L."/>
        </authorList>
    </citation>
    <scope>NUCLEOTIDE SEQUENCE [LARGE SCALE GENOMIC DNA]</scope>
    <source>
        <strain evidence="2">CJ2</strain>
    </source>
</reference>
<dbReference type="KEGG" id="pna:Pnap_0559"/>
<dbReference type="EMBL" id="CP000529">
    <property type="protein sequence ID" value="ABM35879.1"/>
    <property type="molecule type" value="Genomic_DNA"/>
</dbReference>
<proteinExistence type="predicted"/>
<gene>
    <name evidence="1" type="ordered locus">Pnap_0559</name>
</gene>
<sequence>MAALAVWAGNWNSHRNSYAKVKMPSGPVRRTLPFIGRSPAQCFNRRLCIRSRGCVALLPGLQFIRHVFLEVIGTMRTLHKHKKLFF</sequence>
<protein>
    <submittedName>
        <fullName evidence="1">Uncharacterized protein</fullName>
    </submittedName>
</protein>
<evidence type="ECO:0000313" key="1">
    <source>
        <dbReference type="EMBL" id="ABM35879.1"/>
    </source>
</evidence>
<dbReference type="Proteomes" id="UP000000644">
    <property type="component" value="Chromosome"/>
</dbReference>
<organism evidence="1 2">
    <name type="scientific">Polaromonas naphthalenivorans (strain CJ2)</name>
    <dbReference type="NCBI Taxonomy" id="365044"/>
    <lineage>
        <taxon>Bacteria</taxon>
        <taxon>Pseudomonadati</taxon>
        <taxon>Pseudomonadota</taxon>
        <taxon>Betaproteobacteria</taxon>
        <taxon>Burkholderiales</taxon>
        <taxon>Comamonadaceae</taxon>
        <taxon>Polaromonas</taxon>
    </lineage>
</organism>
<dbReference type="STRING" id="365044.Pnap_0559"/>
<keyword evidence="2" id="KW-1185">Reference proteome</keyword>
<dbReference type="HOGENOM" id="CLU_2495223_0_0_4"/>
<name>A1VJQ1_POLNA</name>
<evidence type="ECO:0000313" key="2">
    <source>
        <dbReference type="Proteomes" id="UP000000644"/>
    </source>
</evidence>
<accession>A1VJQ1</accession>
<dbReference type="AlphaFoldDB" id="A1VJQ1"/>